<dbReference type="VEuPathDB" id="FungiDB:H257_07356"/>
<proteinExistence type="predicted"/>
<dbReference type="EMBL" id="QUTE01010542">
    <property type="protein sequence ID" value="RHZ13277.1"/>
    <property type="molecule type" value="Genomic_DNA"/>
</dbReference>
<sequence length="170" mass="19063">MGPAPSSLRAHGEFRKYIRQWNILDVMVARMKYKLLTLRYCINMEQLSRILGRQLPDPLVALIFKVFAPKSIRVSPTVPVVDALEVFVGLILVYLPRMYIGLEKTNTFLGYVEFDSLPQMKATSVDGLRKLAAAQLSVVLPPEFAFLSHGTTRPAPPPMAFTTIHSFVVS</sequence>
<evidence type="ECO:0000313" key="1">
    <source>
        <dbReference type="EMBL" id="RHZ13277.1"/>
    </source>
</evidence>
<gene>
    <name evidence="1" type="ORF">DYB31_005940</name>
</gene>
<organism evidence="1 2">
    <name type="scientific">Aphanomyces astaci</name>
    <name type="common">Crayfish plague agent</name>
    <dbReference type="NCBI Taxonomy" id="112090"/>
    <lineage>
        <taxon>Eukaryota</taxon>
        <taxon>Sar</taxon>
        <taxon>Stramenopiles</taxon>
        <taxon>Oomycota</taxon>
        <taxon>Saprolegniomycetes</taxon>
        <taxon>Saprolegniales</taxon>
        <taxon>Verrucalvaceae</taxon>
        <taxon>Aphanomyces</taxon>
    </lineage>
</organism>
<dbReference type="AlphaFoldDB" id="A0A397F8Q0"/>
<evidence type="ECO:0000313" key="2">
    <source>
        <dbReference type="Proteomes" id="UP000266196"/>
    </source>
</evidence>
<accession>A0A397F8Q0</accession>
<name>A0A397F8Q0_APHAT</name>
<comment type="caution">
    <text evidence="1">The sequence shown here is derived from an EMBL/GenBank/DDBJ whole genome shotgun (WGS) entry which is preliminary data.</text>
</comment>
<protein>
    <submittedName>
        <fullName evidence="1">Uncharacterized protein</fullName>
    </submittedName>
</protein>
<reference evidence="1 2" key="1">
    <citation type="submission" date="2018-08" db="EMBL/GenBank/DDBJ databases">
        <title>Aphanomyces genome sequencing and annotation.</title>
        <authorList>
            <person name="Minardi D."/>
            <person name="Oidtmann B."/>
            <person name="Van Der Giezen M."/>
            <person name="Studholme D.J."/>
        </authorList>
    </citation>
    <scope>NUCLEOTIDE SEQUENCE [LARGE SCALE GENOMIC DNA]</scope>
    <source>
        <strain evidence="1 2">197901</strain>
    </source>
</reference>
<dbReference type="Proteomes" id="UP000266196">
    <property type="component" value="Unassembled WGS sequence"/>
</dbReference>